<dbReference type="EMBL" id="CP071250">
    <property type="protein sequence ID" value="UUF08695.1"/>
    <property type="molecule type" value="Genomic_DNA"/>
</dbReference>
<organism evidence="7 8">
    <name type="scientific">Turicibacter bilis</name>
    <dbReference type="NCBI Taxonomy" id="2735723"/>
    <lineage>
        <taxon>Bacteria</taxon>
        <taxon>Bacillati</taxon>
        <taxon>Bacillota</taxon>
        <taxon>Erysipelotrichia</taxon>
        <taxon>Erysipelotrichales</taxon>
        <taxon>Turicibacteraceae</taxon>
        <taxon>Turicibacter</taxon>
    </lineage>
</organism>
<evidence type="ECO:0000256" key="3">
    <source>
        <dbReference type="ARBA" id="ARBA00022692"/>
    </source>
</evidence>
<evidence type="ECO:0000256" key="4">
    <source>
        <dbReference type="ARBA" id="ARBA00022989"/>
    </source>
</evidence>
<dbReference type="PANTHER" id="PTHR37693">
    <property type="entry name" value="PHOSPHATIDYLGLYCEROL LYSYLTRANSFERASE"/>
    <property type="match status" value="1"/>
</dbReference>
<dbReference type="GO" id="GO:0006629">
    <property type="term" value="P:lipid metabolic process"/>
    <property type="evidence" value="ECO:0007669"/>
    <property type="project" value="UniProtKB-KW"/>
</dbReference>
<proteinExistence type="inferred from homology"/>
<keyword evidence="6" id="KW-0046">Antibiotic resistance</keyword>
<dbReference type="GO" id="GO:0046677">
    <property type="term" value="P:response to antibiotic"/>
    <property type="evidence" value="ECO:0007669"/>
    <property type="project" value="UniProtKB-KW"/>
</dbReference>
<dbReference type="InterPro" id="IPR022791">
    <property type="entry name" value="L-PG_synthase/AglD"/>
</dbReference>
<feature type="transmembrane region" description="Helical" evidence="6">
    <location>
        <begin position="230"/>
        <end position="251"/>
    </location>
</feature>
<feature type="transmembrane region" description="Helical" evidence="6">
    <location>
        <begin position="46"/>
        <end position="65"/>
    </location>
</feature>
<evidence type="ECO:0000313" key="7">
    <source>
        <dbReference type="EMBL" id="UUF08695.1"/>
    </source>
</evidence>
<dbReference type="EC" id="2.3.2.3" evidence="6"/>
<gene>
    <name evidence="6" type="primary">mprF</name>
    <name evidence="7" type="ORF">J0J70_01325</name>
</gene>
<evidence type="ECO:0000256" key="6">
    <source>
        <dbReference type="RuleBase" id="RU363042"/>
    </source>
</evidence>
<dbReference type="AlphaFoldDB" id="A0A9Q9FGU8"/>
<comment type="subcellular location">
    <subcellularLocation>
        <location evidence="1 6">Cell membrane</location>
        <topology evidence="1 6">Multi-pass membrane protein</topology>
    </subcellularLocation>
</comment>
<evidence type="ECO:0000256" key="5">
    <source>
        <dbReference type="ARBA" id="ARBA00023136"/>
    </source>
</evidence>
<evidence type="ECO:0000313" key="8">
    <source>
        <dbReference type="Proteomes" id="UP001058072"/>
    </source>
</evidence>
<keyword evidence="2" id="KW-1003">Cell membrane</keyword>
<keyword evidence="4 6" id="KW-1133">Transmembrane helix</keyword>
<dbReference type="GO" id="GO:0005886">
    <property type="term" value="C:plasma membrane"/>
    <property type="evidence" value="ECO:0007669"/>
    <property type="project" value="UniProtKB-SubCell"/>
</dbReference>
<dbReference type="GO" id="GO:0050071">
    <property type="term" value="F:phosphatidylglycerol lysyltransferase activity"/>
    <property type="evidence" value="ECO:0007669"/>
    <property type="project" value="UniProtKB-EC"/>
</dbReference>
<dbReference type="Proteomes" id="UP001058072">
    <property type="component" value="Chromosome"/>
</dbReference>
<comment type="similarity">
    <text evidence="6">Belongs to the LPG synthase family.</text>
</comment>
<feature type="transmembrane region" description="Helical" evidence="6">
    <location>
        <begin position="7"/>
        <end position="26"/>
    </location>
</feature>
<evidence type="ECO:0000256" key="1">
    <source>
        <dbReference type="ARBA" id="ARBA00004651"/>
    </source>
</evidence>
<keyword evidence="6" id="KW-0808">Transferase</keyword>
<comment type="function">
    <text evidence="6">Catalyzes the transfer of a lysyl group from L-lysyl-tRNA(Lys) to membrane-bound phosphatidylglycerol (PG), which produces lysylphosphatidylglycerol (LPG), a major component of the bacterial membrane with a positive net charge. LPG synthesis contributes to bacterial virulence as it is involved in the resistance mechanism against cationic antimicrobial peptides (CAMP) produces by the host's immune system (defensins, cathelicidins) and by the competing microorganisms.</text>
</comment>
<dbReference type="NCBIfam" id="TIGR00374">
    <property type="entry name" value="flippase-like domain"/>
    <property type="match status" value="1"/>
</dbReference>
<keyword evidence="6" id="KW-0443">Lipid metabolism</keyword>
<evidence type="ECO:0000256" key="2">
    <source>
        <dbReference type="ARBA" id="ARBA00022475"/>
    </source>
</evidence>
<feature type="transmembrane region" description="Helical" evidence="6">
    <location>
        <begin position="182"/>
        <end position="200"/>
    </location>
</feature>
<feature type="transmembrane region" description="Helical" evidence="6">
    <location>
        <begin position="117"/>
        <end position="143"/>
    </location>
</feature>
<feature type="transmembrane region" description="Helical" evidence="6">
    <location>
        <begin position="263"/>
        <end position="280"/>
    </location>
</feature>
<reference evidence="7" key="1">
    <citation type="submission" date="2021-03" db="EMBL/GenBank/DDBJ databases">
        <title>Comparative Genomics and Metabolomics in the genus Turicibacter.</title>
        <authorList>
            <person name="Maki J."/>
            <person name="Looft T."/>
        </authorList>
    </citation>
    <scope>NUCLEOTIDE SEQUENCE</scope>
    <source>
        <strain evidence="7">ISU324</strain>
    </source>
</reference>
<sequence length="352" mass="39659">MNNKLKSSVSLLFMISLIIITSYFIFKDQSLPTLLQTLKDVNLFYIILGLCMMFIFVGCEAMNTFSIMRALGQKISYIKCLGFAFIGFYFSSITPSSSGGQPAQMFYMNKANINLSYSSLNLLIITVVYQMVMMAYAGIMFLLNHEFIMTNLHGIQYFLMFSVTINLLLTIGILLAMFSKKFIYQLIYLVTKWLGAIRIIKDVPATRFKLESLVKEYTIGADYLKTRPLLLLRVVFTTTIQLTSTYLVPYFVYKAFHLNDFTLLQIISLQSLVSLAVSSIPLPGAVGASENAFMSAFKLFFASNLIVPAMLLCRGISFYAFLIISGIISMIVHFLLTKEQSTTPPSKSMISI</sequence>
<dbReference type="Pfam" id="PF03706">
    <property type="entry name" value="LPG_synthase_TM"/>
    <property type="match status" value="1"/>
</dbReference>
<keyword evidence="3 6" id="KW-0812">Transmembrane</keyword>
<name>A0A9Q9FGU8_9FIRM</name>
<feature type="transmembrane region" description="Helical" evidence="6">
    <location>
        <begin position="318"/>
        <end position="337"/>
    </location>
</feature>
<keyword evidence="5 6" id="KW-0472">Membrane</keyword>
<feature type="transmembrane region" description="Helical" evidence="6">
    <location>
        <begin position="155"/>
        <end position="176"/>
    </location>
</feature>
<protein>
    <recommendedName>
        <fullName evidence="6">Phosphatidylglycerol lysyltransferase</fullName>
        <ecNumber evidence="6">2.3.2.3</ecNumber>
    </recommendedName>
    <alternativeName>
        <fullName evidence="6">Lysylphosphatidylglycerol synthase</fullName>
    </alternativeName>
</protein>
<comment type="catalytic activity">
    <reaction evidence="6">
        <text>L-lysyl-tRNA(Lys) + a 1,2-diacyl-sn-glycero-3-phospho-(1'-sn-glycerol) = a 1,2-diacyl-sn-glycero-3-phospho-1'-(3'-O-L-lysyl)-sn-glycerol + tRNA(Lys)</text>
        <dbReference type="Rhea" id="RHEA:10668"/>
        <dbReference type="Rhea" id="RHEA-COMP:9696"/>
        <dbReference type="Rhea" id="RHEA-COMP:9697"/>
        <dbReference type="ChEBI" id="CHEBI:64716"/>
        <dbReference type="ChEBI" id="CHEBI:75792"/>
        <dbReference type="ChEBI" id="CHEBI:78442"/>
        <dbReference type="ChEBI" id="CHEBI:78529"/>
        <dbReference type="EC" id="2.3.2.3"/>
    </reaction>
</comment>
<accession>A0A9Q9FGU8</accession>
<dbReference type="PANTHER" id="PTHR37693:SF1">
    <property type="entry name" value="INTEGRAL MEMBRANE PROTEIN"/>
    <property type="match status" value="1"/>
</dbReference>
<dbReference type="RefSeq" id="WP_055305507.1">
    <property type="nucleotide sequence ID" value="NZ_CP071250.1"/>
</dbReference>
<feature type="transmembrane region" description="Helical" evidence="6">
    <location>
        <begin position="77"/>
        <end position="97"/>
    </location>
</feature>